<reference evidence="2 3" key="1">
    <citation type="journal article" date="2016" name="Nat. Commun.">
        <title>Thousands of microbial genomes shed light on interconnected biogeochemical processes in an aquifer system.</title>
        <authorList>
            <person name="Anantharaman K."/>
            <person name="Brown C.T."/>
            <person name="Hug L.A."/>
            <person name="Sharon I."/>
            <person name="Castelle C.J."/>
            <person name="Probst A.J."/>
            <person name="Thomas B.C."/>
            <person name="Singh A."/>
            <person name="Wilkins M.J."/>
            <person name="Karaoz U."/>
            <person name="Brodie E.L."/>
            <person name="Williams K.H."/>
            <person name="Hubbard S.S."/>
            <person name="Banfield J.F."/>
        </authorList>
    </citation>
    <scope>NUCLEOTIDE SEQUENCE [LARGE SCALE GENOMIC DNA]</scope>
</reference>
<dbReference type="InterPro" id="IPR058596">
    <property type="entry name" value="TraC-like_dom"/>
</dbReference>
<gene>
    <name evidence="2" type="ORF">A3J56_02320</name>
</gene>
<feature type="domain" description="TraC-like" evidence="1">
    <location>
        <begin position="16"/>
        <end position="195"/>
    </location>
</feature>
<dbReference type="EMBL" id="MFHQ01000031">
    <property type="protein sequence ID" value="OGF74009.1"/>
    <property type="molecule type" value="Genomic_DNA"/>
</dbReference>
<protein>
    <recommendedName>
        <fullName evidence="1">TraC-like domain-containing protein</fullName>
    </recommendedName>
</protein>
<dbReference type="Proteomes" id="UP000178406">
    <property type="component" value="Unassembled WGS sequence"/>
</dbReference>
<comment type="caution">
    <text evidence="2">The sequence shown here is derived from an EMBL/GenBank/DDBJ whole genome shotgun (WGS) entry which is preliminary data.</text>
</comment>
<dbReference type="STRING" id="1798338.A3J56_02320"/>
<evidence type="ECO:0000259" key="1">
    <source>
        <dbReference type="Pfam" id="PF26593"/>
    </source>
</evidence>
<proteinExistence type="predicted"/>
<dbReference type="AlphaFoldDB" id="A0A1F5WE67"/>
<organism evidence="2 3">
    <name type="scientific">Candidatus Giovannonibacteria bacterium RIFCSPHIGHO2_02_FULL_46_20</name>
    <dbReference type="NCBI Taxonomy" id="1798338"/>
    <lineage>
        <taxon>Bacteria</taxon>
        <taxon>Candidatus Giovannoniibacteriota</taxon>
    </lineage>
</organism>
<dbReference type="Pfam" id="PF26593">
    <property type="entry name" value="TraC-like"/>
    <property type="match status" value="1"/>
</dbReference>
<evidence type="ECO:0000313" key="2">
    <source>
        <dbReference type="EMBL" id="OGF74009.1"/>
    </source>
</evidence>
<name>A0A1F5WE67_9BACT</name>
<evidence type="ECO:0000313" key="3">
    <source>
        <dbReference type="Proteomes" id="UP000178406"/>
    </source>
</evidence>
<accession>A0A1F5WE67</accession>
<sequence length="217" mass="24560">MASSSQIVLQVEEIRDGALVLKDHSLRAILMASSINLALKSADEQTAIILQFQNFLNSLEFPLQIFIQSRRLNIEPYLDTLKEQEKKETNDLLKVQIAEYIEFIRTFVQASSIMTKTFYVVVPYTPPITGGEGKLGGLTKIFDIGKKKESAGLSPEVFEEYKKQLWQRVDHVIQSIVRTGVRAVPLNTEEIIELFYGLYNPGEPGETRPQIEAQTIN</sequence>